<dbReference type="Proteomes" id="UP000823964">
    <property type="component" value="Unassembled WGS sequence"/>
</dbReference>
<gene>
    <name evidence="1" type="ORF">H9862_05510</name>
</gene>
<comment type="caution">
    <text evidence="1">The sequence shown here is derived from an EMBL/GenBank/DDBJ whole genome shotgun (WGS) entry which is preliminary data.</text>
</comment>
<name>A0A9D2AH63_9BACT</name>
<reference evidence="1" key="1">
    <citation type="journal article" date="2021" name="PeerJ">
        <title>Extensive microbial diversity within the chicken gut microbiome revealed by metagenomics and culture.</title>
        <authorList>
            <person name="Gilroy R."/>
            <person name="Ravi A."/>
            <person name="Getino M."/>
            <person name="Pursley I."/>
            <person name="Horton D.L."/>
            <person name="Alikhan N.F."/>
            <person name="Baker D."/>
            <person name="Gharbi K."/>
            <person name="Hall N."/>
            <person name="Watson M."/>
            <person name="Adriaenssens E.M."/>
            <person name="Foster-Nyarko E."/>
            <person name="Jarju S."/>
            <person name="Secka A."/>
            <person name="Antonio M."/>
            <person name="Oren A."/>
            <person name="Chaudhuri R.R."/>
            <person name="La Ragione R."/>
            <person name="Hildebrand F."/>
            <person name="Pallen M.J."/>
        </authorList>
    </citation>
    <scope>NUCLEOTIDE SEQUENCE</scope>
    <source>
        <strain evidence="1">14975</strain>
    </source>
</reference>
<protein>
    <submittedName>
        <fullName evidence="1">Virulence factor SrfB</fullName>
    </submittedName>
</protein>
<dbReference type="InterPro" id="IPR009216">
    <property type="entry name" value="Virulence_factor_SrfB"/>
</dbReference>
<dbReference type="AlphaFoldDB" id="A0A9D2AH63"/>
<dbReference type="InterPro" id="IPR043129">
    <property type="entry name" value="ATPase_NBD"/>
</dbReference>
<sequence length="997" mass="112972">MSIECLVLPNTGHHYFFIPLSRQLIDTHGGLRGPLAKICREGRAWQPLPKDETSGENLGWIRYRLGYKGAANNIGVWLAIETNLGTVKRGTFHDEHEITVDLYPQDETQLTVSPYAYRSVREIPDSKAKQDSIKVPLNIELKPGERVKLDDIEVIWQVPSADSPIDVDLVVDFGNTRTVVLALENHTNMATDGNLCAVCRNIRFLPRGQEYPKVNDRGEVASVSKFESVGETICDSWFLLQEPMFADWDIPSFGSEKTPFTTSKEYLKDESVTTQKGGFLSAGKVITKTKYICKERVPQMFVEISPALMGQEAKDQMHNIDMKQGLNVSMSSPKRYLWDRDPYGVGQGGQQSWNINPNAWSSIPRKRNSLPALRGQICRYLYLDGRDWDIDHPPFENPTITERPGCRQVNPTYPRSTAMVWSALTIIESAYRQITSYNWREGNSPFINRRLRSVNVTFPSGWIAQERAYYYQAWKQAVDIFTLAHMDSRKPLELDSTQGRPSLCVELDEAVASQLPFIYSEIRRLSANLWIALYGRNPNPADYRSGRVRVMTVDIGGGTLDSSIIEYKNTAPGAQVALRYNVLFRDCSCYAGDSVTKAIIERVLLPSLLEARGVSPDDKEADIFCNVMSRTRTRLSERSTWQRIVTLLFLPVVRQWLTDVGTLPNGFFTSEEGVDFRTIEDCGADECAINDLNKFLADSGIGMENFVQAEDRLRYDPEDINRCIEDELKLGIEPLGKFVAAYDVDIVTLSGKISEMPKVEELLKAYLPIRPQRIVRMKGYLAGDWYPMASNMRINDAKTVTAVGCALYAAGKSKLLGAIWNIAEDQAASDADTKKRSTDVKKRCRNYWGVMCSDSRQDGFDHILLAPKEETNERDTYVTDDGTTYHGYPIMINSYIGRQKYRAENSTPERQYKLRWKGDSRKAPNAPLTVIVRRKQPPTCGESYEMEEDDIELVSVECTDPSDTNFDSSLVELQLRTLSEAGFWMEECRFQCELPNV</sequence>
<dbReference type="SUPFAM" id="SSF53067">
    <property type="entry name" value="Actin-like ATPase domain"/>
    <property type="match status" value="1"/>
</dbReference>
<evidence type="ECO:0000313" key="2">
    <source>
        <dbReference type="Proteomes" id="UP000823964"/>
    </source>
</evidence>
<accession>A0A9D2AH63</accession>
<reference evidence="1" key="2">
    <citation type="submission" date="2021-04" db="EMBL/GenBank/DDBJ databases">
        <authorList>
            <person name="Gilroy R."/>
        </authorList>
    </citation>
    <scope>NUCLEOTIDE SEQUENCE</scope>
    <source>
        <strain evidence="1">14975</strain>
    </source>
</reference>
<dbReference type="Pfam" id="PF07520">
    <property type="entry name" value="SrfB"/>
    <property type="match status" value="1"/>
</dbReference>
<dbReference type="EMBL" id="DXFQ01000096">
    <property type="protein sequence ID" value="HIX20045.1"/>
    <property type="molecule type" value="Genomic_DNA"/>
</dbReference>
<organism evidence="1 2">
    <name type="scientific">Candidatus Akkermansia intestinigallinarum</name>
    <dbReference type="NCBI Taxonomy" id="2838431"/>
    <lineage>
        <taxon>Bacteria</taxon>
        <taxon>Pseudomonadati</taxon>
        <taxon>Verrucomicrobiota</taxon>
        <taxon>Verrucomicrobiia</taxon>
        <taxon>Verrucomicrobiales</taxon>
        <taxon>Akkermansiaceae</taxon>
        <taxon>Akkermansia</taxon>
    </lineage>
</organism>
<proteinExistence type="predicted"/>
<evidence type="ECO:0000313" key="1">
    <source>
        <dbReference type="EMBL" id="HIX20045.1"/>
    </source>
</evidence>